<evidence type="ECO:0000256" key="5">
    <source>
        <dbReference type="SAM" id="SignalP"/>
    </source>
</evidence>
<evidence type="ECO:0000256" key="3">
    <source>
        <dbReference type="ARBA" id="ARBA00022525"/>
    </source>
</evidence>
<keyword evidence="7" id="KW-1185">Reference proteome</keyword>
<evidence type="ECO:0008006" key="8">
    <source>
        <dbReference type="Google" id="ProtNLM"/>
    </source>
</evidence>
<dbReference type="EMBL" id="JH159155">
    <property type="protein sequence ID" value="EGZ15211.1"/>
    <property type="molecule type" value="Genomic_DNA"/>
</dbReference>
<dbReference type="GO" id="GO:0005576">
    <property type="term" value="C:extracellular region"/>
    <property type="evidence" value="ECO:0007669"/>
    <property type="project" value="UniProtKB-SubCell"/>
</dbReference>
<comment type="subcellular location">
    <subcellularLocation>
        <location evidence="1">Secreted</location>
    </subcellularLocation>
</comment>
<evidence type="ECO:0000256" key="1">
    <source>
        <dbReference type="ARBA" id="ARBA00004613"/>
    </source>
</evidence>
<gene>
    <name evidence="6" type="ORF">PHYSODRAFT_260072</name>
</gene>
<name>G4ZK94_PHYSP</name>
<dbReference type="GeneID" id="20639152"/>
<comment type="similarity">
    <text evidence="2">Belongs to the Necrosis inducing protein (NPP1) family.</text>
</comment>
<dbReference type="InParanoid" id="G4ZK94"/>
<evidence type="ECO:0000256" key="2">
    <source>
        <dbReference type="ARBA" id="ARBA00009520"/>
    </source>
</evidence>
<dbReference type="AlphaFoldDB" id="G4ZK94"/>
<keyword evidence="3" id="KW-0964">Secreted</keyword>
<dbReference type="InterPro" id="IPR008701">
    <property type="entry name" value="NPP1"/>
</dbReference>
<keyword evidence="5" id="KW-0732">Signal</keyword>
<feature type="chain" id="PRO_5003472169" description="Necrosis inducing-like protein NPP1 type" evidence="5">
    <location>
        <begin position="22"/>
        <end position="161"/>
    </location>
</feature>
<dbReference type="PANTHER" id="PTHR33657">
    <property type="entry name" value="DOMAIN PROTEIN, PUTATIVE (AFU_ORTHOLOGUE AFUA_5G00600)-RELATED"/>
    <property type="match status" value="1"/>
</dbReference>
<dbReference type="KEGG" id="psoj:PHYSODRAFT_260072"/>
<organism evidence="6 7">
    <name type="scientific">Phytophthora sojae (strain P6497)</name>
    <name type="common">Soybean stem and root rot agent</name>
    <name type="synonym">Phytophthora megasperma f. sp. glycines</name>
    <dbReference type="NCBI Taxonomy" id="1094619"/>
    <lineage>
        <taxon>Eukaryota</taxon>
        <taxon>Sar</taxon>
        <taxon>Stramenopiles</taxon>
        <taxon>Oomycota</taxon>
        <taxon>Peronosporomycetes</taxon>
        <taxon>Peronosporales</taxon>
        <taxon>Peronosporaceae</taxon>
        <taxon>Phytophthora</taxon>
    </lineage>
</organism>
<dbReference type="Proteomes" id="UP000002640">
    <property type="component" value="Unassembled WGS sequence"/>
</dbReference>
<dbReference type="RefSeq" id="XP_009528960.1">
    <property type="nucleotide sequence ID" value="XM_009530665.1"/>
</dbReference>
<feature type="signal peptide" evidence="5">
    <location>
        <begin position="1"/>
        <end position="21"/>
    </location>
</feature>
<protein>
    <recommendedName>
        <fullName evidence="8">Necrosis inducing-like protein NPP1 type</fullName>
    </recommendedName>
</protein>
<evidence type="ECO:0000313" key="6">
    <source>
        <dbReference type="EMBL" id="EGZ15211.1"/>
    </source>
</evidence>
<sequence length="161" mass="17240">HDRIINLRSLISAAIAATALASSGAVSIDHDKVQPFAQPEATTVSEKAAVKCKPNLRVVSGCHVAGETSGGLKGHGGARLWMQGLSALREYLNGTSPNFDEHMLYLWASKETGELQDLIMWEQLTEEAPAGLSKADFGAKTEVPFIDANFEANLEKAFSSL</sequence>
<evidence type="ECO:0000256" key="4">
    <source>
        <dbReference type="ARBA" id="ARBA00023026"/>
    </source>
</evidence>
<proteinExistence type="inferred from homology"/>
<dbReference type="SMR" id="G4ZK94"/>
<accession>G4ZK94</accession>
<keyword evidence="4" id="KW-0843">Virulence</keyword>
<reference evidence="6 7" key="1">
    <citation type="journal article" date="2006" name="Science">
        <title>Phytophthora genome sequences uncover evolutionary origins and mechanisms of pathogenesis.</title>
        <authorList>
            <person name="Tyler B.M."/>
            <person name="Tripathy S."/>
            <person name="Zhang X."/>
            <person name="Dehal P."/>
            <person name="Jiang R.H."/>
            <person name="Aerts A."/>
            <person name="Arredondo F.D."/>
            <person name="Baxter L."/>
            <person name="Bensasson D."/>
            <person name="Beynon J.L."/>
            <person name="Chapman J."/>
            <person name="Damasceno C.M."/>
            <person name="Dorrance A.E."/>
            <person name="Dou D."/>
            <person name="Dickerman A.W."/>
            <person name="Dubchak I.L."/>
            <person name="Garbelotto M."/>
            <person name="Gijzen M."/>
            <person name="Gordon S.G."/>
            <person name="Govers F."/>
            <person name="Grunwald N.J."/>
            <person name="Huang W."/>
            <person name="Ivors K.L."/>
            <person name="Jones R.W."/>
            <person name="Kamoun S."/>
            <person name="Krampis K."/>
            <person name="Lamour K.H."/>
            <person name="Lee M.K."/>
            <person name="McDonald W.H."/>
            <person name="Medina M."/>
            <person name="Meijer H.J."/>
            <person name="Nordberg E.K."/>
            <person name="Maclean D.J."/>
            <person name="Ospina-Giraldo M.D."/>
            <person name="Morris P.F."/>
            <person name="Phuntumart V."/>
            <person name="Putnam N.H."/>
            <person name="Rash S."/>
            <person name="Rose J.K."/>
            <person name="Sakihama Y."/>
            <person name="Salamov A.A."/>
            <person name="Savidor A."/>
            <person name="Scheuring C.F."/>
            <person name="Smith B.M."/>
            <person name="Sobral B.W."/>
            <person name="Terry A."/>
            <person name="Torto-Alalibo T.A."/>
            <person name="Win J."/>
            <person name="Xu Z."/>
            <person name="Zhang H."/>
            <person name="Grigoriev I.V."/>
            <person name="Rokhsar D.S."/>
            <person name="Boore J.L."/>
        </authorList>
    </citation>
    <scope>NUCLEOTIDE SEQUENCE [LARGE SCALE GENOMIC DNA]</scope>
    <source>
        <strain evidence="6 7">P6497</strain>
    </source>
</reference>
<dbReference type="Pfam" id="PF05630">
    <property type="entry name" value="NPP1"/>
    <property type="match status" value="1"/>
</dbReference>
<dbReference type="PANTHER" id="PTHR33657:SF8">
    <property type="entry name" value="DOMAIN PROTEIN, PUTATIVE (AFU_ORTHOLOGUE AFUA_5G00600)-RELATED"/>
    <property type="match status" value="1"/>
</dbReference>
<feature type="non-terminal residue" evidence="6">
    <location>
        <position position="1"/>
    </location>
</feature>
<evidence type="ECO:0000313" key="7">
    <source>
        <dbReference type="Proteomes" id="UP000002640"/>
    </source>
</evidence>